<dbReference type="RefSeq" id="WP_249713015.1">
    <property type="nucleotide sequence ID" value="NZ_JAMFMB010000039.1"/>
</dbReference>
<evidence type="ECO:0000256" key="3">
    <source>
        <dbReference type="ARBA" id="ARBA00022741"/>
    </source>
</evidence>
<keyword evidence="5 7" id="KW-1278">Translocase</keyword>
<comment type="catalytic activity">
    <reaction evidence="7">
        <text>ATP + H2O + polyamine-[polyamine-binding protein]Side 1 = ADP + phosphate + polyamineSide 2 + [polyamine-binding protein]Side 1.</text>
        <dbReference type="EC" id="7.6.2.11"/>
    </reaction>
</comment>
<organism evidence="9 10">
    <name type="scientific">Ruegeria spongiae</name>
    <dbReference type="NCBI Taxonomy" id="2942209"/>
    <lineage>
        <taxon>Bacteria</taxon>
        <taxon>Pseudomonadati</taxon>
        <taxon>Pseudomonadota</taxon>
        <taxon>Alphaproteobacteria</taxon>
        <taxon>Rhodobacterales</taxon>
        <taxon>Roseobacteraceae</taxon>
        <taxon>Ruegeria</taxon>
    </lineage>
</organism>
<dbReference type="InterPro" id="IPR008995">
    <property type="entry name" value="Mo/tungstate-bd_C_term_dom"/>
</dbReference>
<evidence type="ECO:0000259" key="8">
    <source>
        <dbReference type="PROSITE" id="PS50893"/>
    </source>
</evidence>
<protein>
    <recommendedName>
        <fullName evidence="7">Spermidine/putrescine import ATP-binding protein PotA</fullName>
        <ecNumber evidence="7">7.6.2.11</ecNumber>
    </recommendedName>
</protein>
<evidence type="ECO:0000256" key="6">
    <source>
        <dbReference type="ARBA" id="ARBA00023136"/>
    </source>
</evidence>
<gene>
    <name evidence="7" type="primary">potA</name>
    <name evidence="9" type="ORF">M3P21_20105</name>
</gene>
<evidence type="ECO:0000256" key="2">
    <source>
        <dbReference type="ARBA" id="ARBA00022475"/>
    </source>
</evidence>
<dbReference type="PROSITE" id="PS00211">
    <property type="entry name" value="ABC_TRANSPORTER_1"/>
    <property type="match status" value="1"/>
</dbReference>
<evidence type="ECO:0000256" key="1">
    <source>
        <dbReference type="ARBA" id="ARBA00022448"/>
    </source>
</evidence>
<evidence type="ECO:0000256" key="4">
    <source>
        <dbReference type="ARBA" id="ARBA00022840"/>
    </source>
</evidence>
<dbReference type="GO" id="GO:0005524">
    <property type="term" value="F:ATP binding"/>
    <property type="evidence" value="ECO:0007669"/>
    <property type="project" value="UniProtKB-KW"/>
</dbReference>
<keyword evidence="6 7" id="KW-0472">Membrane</keyword>
<dbReference type="NCBIfam" id="TIGR01187">
    <property type="entry name" value="potA"/>
    <property type="match status" value="1"/>
</dbReference>
<keyword evidence="2 7" id="KW-1003">Cell membrane</keyword>
<comment type="subunit">
    <text evidence="7">The complex is composed of two ATP-binding proteins (PotA), two transmembrane proteins (PotB and PotC) and a solute-binding protein (PotD).</text>
</comment>
<evidence type="ECO:0000313" key="10">
    <source>
        <dbReference type="Proteomes" id="UP001203880"/>
    </source>
</evidence>
<name>A0ABT0QAA2_9RHOB</name>
<dbReference type="PANTHER" id="PTHR42781">
    <property type="entry name" value="SPERMIDINE/PUTRESCINE IMPORT ATP-BINDING PROTEIN POTA"/>
    <property type="match status" value="1"/>
</dbReference>
<keyword evidence="3 7" id="KW-0547">Nucleotide-binding</keyword>
<dbReference type="EMBL" id="JAMFMB010000039">
    <property type="protein sequence ID" value="MCL6285829.1"/>
    <property type="molecule type" value="Genomic_DNA"/>
</dbReference>
<dbReference type="SUPFAM" id="SSF52540">
    <property type="entry name" value="P-loop containing nucleoside triphosphate hydrolases"/>
    <property type="match status" value="1"/>
</dbReference>
<evidence type="ECO:0000256" key="5">
    <source>
        <dbReference type="ARBA" id="ARBA00022967"/>
    </source>
</evidence>
<dbReference type="InterPro" id="IPR005893">
    <property type="entry name" value="PotA-like"/>
</dbReference>
<dbReference type="InterPro" id="IPR003439">
    <property type="entry name" value="ABC_transporter-like_ATP-bd"/>
</dbReference>
<dbReference type="Gene3D" id="2.40.50.100">
    <property type="match status" value="1"/>
</dbReference>
<accession>A0ABT0QAA2</accession>
<dbReference type="SUPFAM" id="SSF50331">
    <property type="entry name" value="MOP-like"/>
    <property type="match status" value="1"/>
</dbReference>
<keyword evidence="10" id="KW-1185">Reference proteome</keyword>
<reference evidence="9" key="1">
    <citation type="submission" date="2022-05" db="EMBL/GenBank/DDBJ databases">
        <authorList>
            <person name="Park J.-S."/>
        </authorList>
    </citation>
    <scope>NUCLEOTIDE SEQUENCE</scope>
    <source>
        <strain evidence="9">2012CJ41-6</strain>
    </source>
</reference>
<dbReference type="InterPro" id="IPR003593">
    <property type="entry name" value="AAA+_ATPase"/>
</dbReference>
<evidence type="ECO:0000313" key="9">
    <source>
        <dbReference type="EMBL" id="MCL6285829.1"/>
    </source>
</evidence>
<dbReference type="Pfam" id="PF00005">
    <property type="entry name" value="ABC_tran"/>
    <property type="match status" value="1"/>
</dbReference>
<keyword evidence="1 7" id="KW-0813">Transport</keyword>
<dbReference type="InterPro" id="IPR012340">
    <property type="entry name" value="NA-bd_OB-fold"/>
</dbReference>
<dbReference type="PANTHER" id="PTHR42781:SF4">
    <property type="entry name" value="SPERMIDINE_PUTRESCINE IMPORT ATP-BINDING PROTEIN POTA"/>
    <property type="match status" value="1"/>
</dbReference>
<proteinExistence type="inferred from homology"/>
<dbReference type="InterPro" id="IPR027417">
    <property type="entry name" value="P-loop_NTPase"/>
</dbReference>
<comment type="similarity">
    <text evidence="7">Belongs to the ABC transporter superfamily. Spermidine/putrescine importer (TC 3.A.1.11.1) family.</text>
</comment>
<keyword evidence="4 7" id="KW-0067">ATP-binding</keyword>
<dbReference type="PROSITE" id="PS50893">
    <property type="entry name" value="ABC_TRANSPORTER_2"/>
    <property type="match status" value="1"/>
</dbReference>
<sequence>MSFLKIASAHKAYKTPEGGLIHALDDVSLDVRNNEFLTLLGPSGCGKTTLLKCIAGFEDIDSGEISFEEQSLKGVPAHRRPFNTVFQSYALFPHLSIANNVGYGLDVTGVAKGERNKRVEEALELVGLAGFGSREPKQLSGGQQQRVALARSLVLKPRVLLLDEPLSALDRKMRENMQIELKNLQHSVGITFVFVTHDQEEALAMSDRIAVVANGKVQQLAAPTEIYDEPANEFVANFVGTSNIFSGKVVAKDGALLTIETANQRQVLATSDRFGRGDHVELVLRPEHLKLAPSGNGIPESCIDGTVEASVFVGSDLHLHVDVGKGRTAIVHHRHNRGDDGERIEAGTSVKLYYSPNAAHLIKAIGR</sequence>
<dbReference type="Proteomes" id="UP001203880">
    <property type="component" value="Unassembled WGS sequence"/>
</dbReference>
<dbReference type="EC" id="7.6.2.11" evidence="7"/>
<dbReference type="Gene3D" id="2.40.50.140">
    <property type="entry name" value="Nucleic acid-binding proteins"/>
    <property type="match status" value="1"/>
</dbReference>
<comment type="caution">
    <text evidence="9">The sequence shown here is derived from an EMBL/GenBank/DDBJ whole genome shotgun (WGS) entry which is preliminary data.</text>
</comment>
<dbReference type="InterPro" id="IPR050093">
    <property type="entry name" value="ABC_SmlMolc_Importer"/>
</dbReference>
<dbReference type="SMART" id="SM00382">
    <property type="entry name" value="AAA"/>
    <property type="match status" value="1"/>
</dbReference>
<dbReference type="InterPro" id="IPR017871">
    <property type="entry name" value="ABC_transporter-like_CS"/>
</dbReference>
<evidence type="ECO:0000256" key="7">
    <source>
        <dbReference type="RuleBase" id="RU364083"/>
    </source>
</evidence>
<feature type="domain" description="ABC transporter" evidence="8">
    <location>
        <begin position="4"/>
        <end position="239"/>
    </location>
</feature>
<dbReference type="Gene3D" id="3.40.50.300">
    <property type="entry name" value="P-loop containing nucleotide triphosphate hydrolases"/>
    <property type="match status" value="1"/>
</dbReference>
<dbReference type="InterPro" id="IPR013611">
    <property type="entry name" value="Transp-assoc_OB_typ2"/>
</dbReference>
<comment type="function">
    <text evidence="7">Part of the ABC transporter complex PotABCD involved in spermidine/putrescine import. Responsible for energy coupling to the transport system.</text>
</comment>
<dbReference type="Pfam" id="PF08402">
    <property type="entry name" value="TOBE_2"/>
    <property type="match status" value="1"/>
</dbReference>